<evidence type="ECO:0000256" key="1">
    <source>
        <dbReference type="SAM" id="MobiDB-lite"/>
    </source>
</evidence>
<evidence type="ECO:0000313" key="2">
    <source>
        <dbReference type="EMBL" id="KAG0720779.1"/>
    </source>
</evidence>
<dbReference type="Proteomes" id="UP000770661">
    <property type="component" value="Unassembled WGS sequence"/>
</dbReference>
<proteinExistence type="predicted"/>
<feature type="compositionally biased region" description="Acidic residues" evidence="1">
    <location>
        <begin position="34"/>
        <end position="48"/>
    </location>
</feature>
<feature type="region of interest" description="Disordered" evidence="1">
    <location>
        <begin position="17"/>
        <end position="49"/>
    </location>
</feature>
<organism evidence="2 3">
    <name type="scientific">Chionoecetes opilio</name>
    <name type="common">Atlantic snow crab</name>
    <name type="synonym">Cancer opilio</name>
    <dbReference type="NCBI Taxonomy" id="41210"/>
    <lineage>
        <taxon>Eukaryota</taxon>
        <taxon>Metazoa</taxon>
        <taxon>Ecdysozoa</taxon>
        <taxon>Arthropoda</taxon>
        <taxon>Crustacea</taxon>
        <taxon>Multicrustacea</taxon>
        <taxon>Malacostraca</taxon>
        <taxon>Eumalacostraca</taxon>
        <taxon>Eucarida</taxon>
        <taxon>Decapoda</taxon>
        <taxon>Pleocyemata</taxon>
        <taxon>Brachyura</taxon>
        <taxon>Eubrachyura</taxon>
        <taxon>Majoidea</taxon>
        <taxon>Majidae</taxon>
        <taxon>Chionoecetes</taxon>
    </lineage>
</organism>
<dbReference type="AlphaFoldDB" id="A0A8J4YAV2"/>
<reference evidence="2" key="1">
    <citation type="submission" date="2020-07" db="EMBL/GenBank/DDBJ databases">
        <title>The High-quality genome of the commercially important snow crab, Chionoecetes opilio.</title>
        <authorList>
            <person name="Jeong J.-H."/>
            <person name="Ryu S."/>
        </authorList>
    </citation>
    <scope>NUCLEOTIDE SEQUENCE</scope>
    <source>
        <strain evidence="2">MADBK_172401_WGS</strain>
        <tissue evidence="2">Digestive gland</tissue>
    </source>
</reference>
<evidence type="ECO:0000313" key="3">
    <source>
        <dbReference type="Proteomes" id="UP000770661"/>
    </source>
</evidence>
<name>A0A8J4YAV2_CHIOP</name>
<dbReference type="OrthoDB" id="7442523at2759"/>
<accession>A0A8J4YAV2</accession>
<gene>
    <name evidence="2" type="ORF">GWK47_047762</name>
</gene>
<protein>
    <submittedName>
        <fullName evidence="2">Uncharacterized protein</fullName>
    </submittedName>
</protein>
<dbReference type="EMBL" id="JACEEZ010012294">
    <property type="protein sequence ID" value="KAG0720779.1"/>
    <property type="molecule type" value="Genomic_DNA"/>
</dbReference>
<keyword evidence="3" id="KW-1185">Reference proteome</keyword>
<comment type="caution">
    <text evidence="2">The sequence shown here is derived from an EMBL/GenBank/DDBJ whole genome shotgun (WGS) entry which is preliminary data.</text>
</comment>
<sequence>MTATAATTAVYTQVFKNGNECRNPSGREQGREREEEELGDNQEPQEEGMDARGWCRLLSSTHWGSAAGDLCSVIATLARKLAATNCRHVDALTACRLIPLDKKPGCRPIGIGEVLRRIIGKCIMAVVKEDVRRAAGNLQVCAGQQQAMKRPSTP</sequence>